<dbReference type="EMBL" id="FOCQ01000015">
    <property type="protein sequence ID" value="SEN58739.1"/>
    <property type="molecule type" value="Genomic_DNA"/>
</dbReference>
<name>A0A1H8HRQ3_9BACL</name>
<reference evidence="3 4" key="1">
    <citation type="submission" date="2016-10" db="EMBL/GenBank/DDBJ databases">
        <authorList>
            <person name="de Groot N.N."/>
        </authorList>
    </citation>
    <scope>NUCLEOTIDE SEQUENCE [LARGE SCALE GENOMIC DNA]</scope>
    <source>
        <strain evidence="3 4">DSM 46701</strain>
    </source>
</reference>
<keyword evidence="2" id="KW-0732">Signal</keyword>
<dbReference type="STRING" id="1173111.SAMN05444955_1159"/>
<sequence length="169" mass="19021">MLKRFLILFVVLIAALLGAGCGSDEKNADTGKKPEEKKSEAAAEAVAPNQTFKEIEFTNINWIMGAPDPEPTGGIWLWNKDRHPAGLDDQDWDHEDMLYVQASKKYQHQNINIEKLQVIDQDVVKIVVSWEKDIGREAPARDWVSVETGALDGKKFIVEDMEGKKVETQ</sequence>
<organism evidence="3 4">
    <name type="scientific">Lihuaxuella thermophila</name>
    <dbReference type="NCBI Taxonomy" id="1173111"/>
    <lineage>
        <taxon>Bacteria</taxon>
        <taxon>Bacillati</taxon>
        <taxon>Bacillota</taxon>
        <taxon>Bacilli</taxon>
        <taxon>Bacillales</taxon>
        <taxon>Thermoactinomycetaceae</taxon>
        <taxon>Lihuaxuella</taxon>
    </lineage>
</organism>
<evidence type="ECO:0000313" key="3">
    <source>
        <dbReference type="EMBL" id="SEN58739.1"/>
    </source>
</evidence>
<dbReference type="AlphaFoldDB" id="A0A1H8HRQ3"/>
<evidence type="ECO:0000256" key="1">
    <source>
        <dbReference type="SAM" id="MobiDB-lite"/>
    </source>
</evidence>
<keyword evidence="4" id="KW-1185">Reference proteome</keyword>
<protein>
    <recommendedName>
        <fullName evidence="5">Lipoprotein</fullName>
    </recommendedName>
</protein>
<evidence type="ECO:0000256" key="2">
    <source>
        <dbReference type="SAM" id="SignalP"/>
    </source>
</evidence>
<accession>A0A1H8HRQ3</accession>
<dbReference type="PROSITE" id="PS51257">
    <property type="entry name" value="PROKAR_LIPOPROTEIN"/>
    <property type="match status" value="1"/>
</dbReference>
<proteinExistence type="predicted"/>
<gene>
    <name evidence="3" type="ORF">SAMN05444955_1159</name>
</gene>
<feature type="compositionally biased region" description="Basic and acidic residues" evidence="1">
    <location>
        <begin position="23"/>
        <end position="41"/>
    </location>
</feature>
<evidence type="ECO:0008006" key="5">
    <source>
        <dbReference type="Google" id="ProtNLM"/>
    </source>
</evidence>
<feature type="region of interest" description="Disordered" evidence="1">
    <location>
        <begin position="23"/>
        <end position="45"/>
    </location>
</feature>
<evidence type="ECO:0000313" key="4">
    <source>
        <dbReference type="Proteomes" id="UP000199695"/>
    </source>
</evidence>
<feature type="chain" id="PRO_5039167787" description="Lipoprotein" evidence="2">
    <location>
        <begin position="20"/>
        <end position="169"/>
    </location>
</feature>
<feature type="signal peptide" evidence="2">
    <location>
        <begin position="1"/>
        <end position="19"/>
    </location>
</feature>
<dbReference type="Proteomes" id="UP000199695">
    <property type="component" value="Unassembled WGS sequence"/>
</dbReference>